<dbReference type="GO" id="GO:0019752">
    <property type="term" value="P:carboxylic acid metabolic process"/>
    <property type="evidence" value="ECO:0007669"/>
    <property type="project" value="InterPro"/>
</dbReference>
<keyword evidence="5 7" id="KW-0456">Lyase</keyword>
<evidence type="ECO:0000256" key="2">
    <source>
        <dbReference type="ARBA" id="ARBA00009533"/>
    </source>
</evidence>
<dbReference type="InterPro" id="IPR015424">
    <property type="entry name" value="PyrdxlP-dep_Trfase"/>
</dbReference>
<name>M5FBY9_9HYPH</name>
<dbReference type="eggNOG" id="COG0076">
    <property type="taxonomic scope" value="Bacteria"/>
</dbReference>
<dbReference type="GO" id="GO:0030170">
    <property type="term" value="F:pyridoxal phosphate binding"/>
    <property type="evidence" value="ECO:0007669"/>
    <property type="project" value="InterPro"/>
</dbReference>
<dbReference type="Proteomes" id="UP000012062">
    <property type="component" value="Unassembled WGS sequence"/>
</dbReference>
<dbReference type="SUPFAM" id="SSF53383">
    <property type="entry name" value="PLP-dependent transferases"/>
    <property type="match status" value="1"/>
</dbReference>
<dbReference type="Pfam" id="PF00282">
    <property type="entry name" value="Pyridoxal_deC"/>
    <property type="match status" value="1"/>
</dbReference>
<dbReference type="InterPro" id="IPR002129">
    <property type="entry name" value="PyrdxlP-dep_de-COase"/>
</dbReference>
<evidence type="ECO:0000256" key="6">
    <source>
        <dbReference type="PIRSR" id="PIRSR602129-50"/>
    </source>
</evidence>
<dbReference type="AlphaFoldDB" id="M5FBY9"/>
<organism evidence="8 9">
    <name type="scientific">Mesorhizobium metallidurans STM 2683</name>
    <dbReference type="NCBI Taxonomy" id="1297569"/>
    <lineage>
        <taxon>Bacteria</taxon>
        <taxon>Pseudomonadati</taxon>
        <taxon>Pseudomonadota</taxon>
        <taxon>Alphaproteobacteria</taxon>
        <taxon>Hyphomicrobiales</taxon>
        <taxon>Phyllobacteriaceae</taxon>
        <taxon>Mesorhizobium</taxon>
    </lineage>
</organism>
<gene>
    <name evidence="8" type="ORF">MESS2_p120002</name>
</gene>
<evidence type="ECO:0000256" key="4">
    <source>
        <dbReference type="ARBA" id="ARBA00022898"/>
    </source>
</evidence>
<dbReference type="GO" id="GO:0016831">
    <property type="term" value="F:carboxy-lyase activity"/>
    <property type="evidence" value="ECO:0007669"/>
    <property type="project" value="UniProtKB-KW"/>
</dbReference>
<keyword evidence="3" id="KW-0210">Decarboxylase</keyword>
<dbReference type="InterPro" id="IPR015421">
    <property type="entry name" value="PyrdxlP-dep_Trfase_major"/>
</dbReference>
<keyword evidence="4 6" id="KW-0663">Pyridoxal phosphate</keyword>
<feature type="modified residue" description="N6-(pyridoxal phosphate)lysine" evidence="6">
    <location>
        <position position="212"/>
    </location>
</feature>
<protein>
    <submittedName>
        <fullName evidence="8">Pyridoxal-dependent decarboxylase</fullName>
    </submittedName>
</protein>
<comment type="cofactor">
    <cofactor evidence="1 6 7">
        <name>pyridoxal 5'-phosphate</name>
        <dbReference type="ChEBI" id="CHEBI:597326"/>
    </cofactor>
</comment>
<proteinExistence type="inferred from homology"/>
<dbReference type="PANTHER" id="PTHR46101">
    <property type="match status" value="1"/>
</dbReference>
<evidence type="ECO:0000256" key="3">
    <source>
        <dbReference type="ARBA" id="ARBA00022793"/>
    </source>
</evidence>
<reference evidence="8 9" key="1">
    <citation type="submission" date="2013-02" db="EMBL/GenBank/DDBJ databases">
        <authorList>
            <person name="Genoscope - CEA"/>
        </authorList>
    </citation>
    <scope>NUCLEOTIDE SEQUENCE [LARGE SCALE GENOMIC DNA]</scope>
    <source>
        <strain evidence="8 9">STM 2683</strain>
    </source>
</reference>
<dbReference type="InterPro" id="IPR021115">
    <property type="entry name" value="Pyridoxal-P_BS"/>
</dbReference>
<evidence type="ECO:0000313" key="8">
    <source>
        <dbReference type="EMBL" id="CCV09416.1"/>
    </source>
</evidence>
<comment type="similarity">
    <text evidence="2 7">Belongs to the group II decarboxylase family.</text>
</comment>
<evidence type="ECO:0000256" key="5">
    <source>
        <dbReference type="ARBA" id="ARBA00023239"/>
    </source>
</evidence>
<dbReference type="InterPro" id="IPR051151">
    <property type="entry name" value="Group_II_Decarboxylase"/>
</dbReference>
<accession>M5FBY9</accession>
<dbReference type="NCBIfam" id="NF002748">
    <property type="entry name" value="PRK02769.1"/>
    <property type="match status" value="1"/>
</dbReference>
<evidence type="ECO:0000256" key="7">
    <source>
        <dbReference type="RuleBase" id="RU000382"/>
    </source>
</evidence>
<evidence type="ECO:0000256" key="1">
    <source>
        <dbReference type="ARBA" id="ARBA00001933"/>
    </source>
</evidence>
<dbReference type="PROSITE" id="PS00392">
    <property type="entry name" value="DDC_GAD_HDC_YDC"/>
    <property type="match status" value="1"/>
</dbReference>
<dbReference type="PANTHER" id="PTHR46101:SF2">
    <property type="entry name" value="SERINE DECARBOXYLASE"/>
    <property type="match status" value="1"/>
</dbReference>
<dbReference type="STRING" id="1297569.MESS2_p120002"/>
<dbReference type="Gene3D" id="3.40.640.10">
    <property type="entry name" value="Type I PLP-dependent aspartate aminotransferase-like (Major domain)"/>
    <property type="match status" value="1"/>
</dbReference>
<dbReference type="EMBL" id="CAUM01000175">
    <property type="protein sequence ID" value="CCV09416.1"/>
    <property type="molecule type" value="Genomic_DNA"/>
</dbReference>
<sequence length="366" mass="40493">MGYPYNLAFSPKNLSKFNGYLINNLGDPYVGSHYATEVCDLEMDIINWAQKVWQCPPDEDFWGSVVASGTEGNLWAIYLGREALHDAALICSRDAHYSIPKAARIMGIECVTCDSNETGEICLMDLQKKVASLAGRGLIIALTCGTTMRGAHDDILGCLEVLEQAGVSRNRRYLHVDGALNGMVIPFLENVESGIIPSFKHEIDSISASGHKMIGTPMPCGILVARRNHVNRIASSISYLRSNDTTLMGSRNGHASIAIWERIVELGEDGFQRETQACLARATRLAQRLRQMGVPVLQNKHSLTLVFPKPNDDIVKMYQLACDGELAHAIVMPNVNDELINRFIHDYEFDFSARRSRPGIAAELVE</sequence>
<evidence type="ECO:0000313" key="9">
    <source>
        <dbReference type="Proteomes" id="UP000012062"/>
    </source>
</evidence>
<keyword evidence="9" id="KW-1185">Reference proteome</keyword>
<comment type="caution">
    <text evidence="8">The sequence shown here is derived from an EMBL/GenBank/DDBJ whole genome shotgun (WGS) entry which is preliminary data.</text>
</comment>